<evidence type="ECO:0000313" key="2">
    <source>
        <dbReference type="EMBL" id="KAK9291719.1"/>
    </source>
</evidence>
<feature type="compositionally biased region" description="Acidic residues" evidence="1">
    <location>
        <begin position="110"/>
        <end position="127"/>
    </location>
</feature>
<sequence>MSPSMPQGSGNDWVVGHLVDFELAMYLLENASILETIIVDRRHPLSMGTRWEWVETKGKVRAKKRALRLERSLPPGLSIQKEEAKKKEVHIEENVAVPSPRSNCSPSESEWIESSEDDDEDDSEDEGNNGSNSDETDDDDEVEAKTDGASSLKMGDAVAIIKGQGKNLRRKEKRARIEQIRANLGLSDSQRTPIVLLYITSMYDSGIEETYMVLWTYGPPFIACIHDSGLASSPES</sequence>
<dbReference type="EMBL" id="JBBPBK010000001">
    <property type="protein sequence ID" value="KAK9291719.1"/>
    <property type="molecule type" value="Genomic_DNA"/>
</dbReference>
<organism evidence="2 3">
    <name type="scientific">Liquidambar formosana</name>
    <name type="common">Formosan gum</name>
    <dbReference type="NCBI Taxonomy" id="63359"/>
    <lineage>
        <taxon>Eukaryota</taxon>
        <taxon>Viridiplantae</taxon>
        <taxon>Streptophyta</taxon>
        <taxon>Embryophyta</taxon>
        <taxon>Tracheophyta</taxon>
        <taxon>Spermatophyta</taxon>
        <taxon>Magnoliopsida</taxon>
        <taxon>eudicotyledons</taxon>
        <taxon>Gunneridae</taxon>
        <taxon>Pentapetalae</taxon>
        <taxon>Saxifragales</taxon>
        <taxon>Altingiaceae</taxon>
        <taxon>Liquidambar</taxon>
    </lineage>
</organism>
<accession>A0AAP0SA35</accession>
<evidence type="ECO:0008006" key="4">
    <source>
        <dbReference type="Google" id="ProtNLM"/>
    </source>
</evidence>
<dbReference type="AlphaFoldDB" id="A0AAP0SA35"/>
<evidence type="ECO:0000313" key="3">
    <source>
        <dbReference type="Proteomes" id="UP001415857"/>
    </source>
</evidence>
<feature type="region of interest" description="Disordered" evidence="1">
    <location>
        <begin position="93"/>
        <end position="150"/>
    </location>
</feature>
<comment type="caution">
    <text evidence="2">The sequence shown here is derived from an EMBL/GenBank/DDBJ whole genome shotgun (WGS) entry which is preliminary data.</text>
</comment>
<evidence type="ECO:0000256" key="1">
    <source>
        <dbReference type="SAM" id="MobiDB-lite"/>
    </source>
</evidence>
<protein>
    <recommendedName>
        <fullName evidence="4">FBD domain-containing protein</fullName>
    </recommendedName>
</protein>
<gene>
    <name evidence="2" type="ORF">L1049_019668</name>
</gene>
<proteinExistence type="predicted"/>
<name>A0AAP0SA35_LIQFO</name>
<reference evidence="2 3" key="1">
    <citation type="journal article" date="2024" name="Plant J.">
        <title>Genome sequences and population genomics reveal climatic adaptation and genomic divergence between two closely related sweetgum species.</title>
        <authorList>
            <person name="Xu W.Q."/>
            <person name="Ren C.Q."/>
            <person name="Zhang X.Y."/>
            <person name="Comes H.P."/>
            <person name="Liu X.H."/>
            <person name="Li Y.G."/>
            <person name="Kettle C.J."/>
            <person name="Jalonen R."/>
            <person name="Gaisberger H."/>
            <person name="Ma Y.Z."/>
            <person name="Qiu Y.X."/>
        </authorList>
    </citation>
    <scope>NUCLEOTIDE SEQUENCE [LARGE SCALE GENOMIC DNA]</scope>
    <source>
        <strain evidence="2">Hangzhou</strain>
    </source>
</reference>
<dbReference type="Proteomes" id="UP001415857">
    <property type="component" value="Unassembled WGS sequence"/>
</dbReference>
<keyword evidence="3" id="KW-1185">Reference proteome</keyword>